<dbReference type="Proteomes" id="UP000736672">
    <property type="component" value="Unassembled WGS sequence"/>
</dbReference>
<organism evidence="2 3">
    <name type="scientific">Fusarium solani</name>
    <name type="common">Filamentous fungus</name>
    <dbReference type="NCBI Taxonomy" id="169388"/>
    <lineage>
        <taxon>Eukaryota</taxon>
        <taxon>Fungi</taxon>
        <taxon>Dikarya</taxon>
        <taxon>Ascomycota</taxon>
        <taxon>Pezizomycotina</taxon>
        <taxon>Sordariomycetes</taxon>
        <taxon>Hypocreomycetidae</taxon>
        <taxon>Hypocreales</taxon>
        <taxon>Nectriaceae</taxon>
        <taxon>Fusarium</taxon>
        <taxon>Fusarium solani species complex</taxon>
    </lineage>
</organism>
<evidence type="ECO:0000313" key="2">
    <source>
        <dbReference type="EMBL" id="KAH7272253.1"/>
    </source>
</evidence>
<evidence type="ECO:0000256" key="1">
    <source>
        <dbReference type="SAM" id="MobiDB-lite"/>
    </source>
</evidence>
<feature type="region of interest" description="Disordered" evidence="1">
    <location>
        <begin position="109"/>
        <end position="128"/>
    </location>
</feature>
<feature type="region of interest" description="Disordered" evidence="1">
    <location>
        <begin position="179"/>
        <end position="199"/>
    </location>
</feature>
<name>A0A9P9L1H0_FUSSL</name>
<proteinExistence type="predicted"/>
<accession>A0A9P9L1H0</accession>
<dbReference type="AlphaFoldDB" id="A0A9P9L1H0"/>
<comment type="caution">
    <text evidence="2">The sequence shown here is derived from an EMBL/GenBank/DDBJ whole genome shotgun (WGS) entry which is preliminary data.</text>
</comment>
<evidence type="ECO:0000313" key="3">
    <source>
        <dbReference type="Proteomes" id="UP000736672"/>
    </source>
</evidence>
<feature type="compositionally biased region" description="Basic and acidic residues" evidence="1">
    <location>
        <begin position="179"/>
        <end position="191"/>
    </location>
</feature>
<dbReference type="EMBL" id="JAGTJS010000003">
    <property type="protein sequence ID" value="KAH7272253.1"/>
    <property type="molecule type" value="Genomic_DNA"/>
</dbReference>
<protein>
    <submittedName>
        <fullName evidence="2">Uncharacterized protein</fullName>
    </submittedName>
</protein>
<sequence length="199" mass="21634">MALEYVHPLAPPLTNHYASNLGFADGNPPQRPRPEVQMANRDEREGTIQLRASFQMQKTLFGCLPPSSLSRSHGVFFPSLFDSGNLPPSTKHYSNSPLSTSKSLGSLVKASTAPARQDKASHRSSFASSARSLAHGRCLSPRPMATAVARLLSMHRHGTEPIPMVHPPPLPSHVPRALHRADDKSPSHDGRSFPIPLSM</sequence>
<reference evidence="2" key="1">
    <citation type="journal article" date="2021" name="Nat. Commun.">
        <title>Genetic determinants of endophytism in the Arabidopsis root mycobiome.</title>
        <authorList>
            <person name="Mesny F."/>
            <person name="Miyauchi S."/>
            <person name="Thiergart T."/>
            <person name="Pickel B."/>
            <person name="Atanasova L."/>
            <person name="Karlsson M."/>
            <person name="Huettel B."/>
            <person name="Barry K.W."/>
            <person name="Haridas S."/>
            <person name="Chen C."/>
            <person name="Bauer D."/>
            <person name="Andreopoulos W."/>
            <person name="Pangilinan J."/>
            <person name="LaButti K."/>
            <person name="Riley R."/>
            <person name="Lipzen A."/>
            <person name="Clum A."/>
            <person name="Drula E."/>
            <person name="Henrissat B."/>
            <person name="Kohler A."/>
            <person name="Grigoriev I.V."/>
            <person name="Martin F.M."/>
            <person name="Hacquard S."/>
        </authorList>
    </citation>
    <scope>NUCLEOTIDE SEQUENCE</scope>
    <source>
        <strain evidence="2">FSSC 5 MPI-SDFR-AT-0091</strain>
    </source>
</reference>
<keyword evidence="3" id="KW-1185">Reference proteome</keyword>
<gene>
    <name evidence="2" type="ORF">B0J15DRAFT_171712</name>
</gene>